<evidence type="ECO:0000256" key="3">
    <source>
        <dbReference type="ARBA" id="ARBA00023235"/>
    </source>
</evidence>
<proteinExistence type="inferred from homology"/>
<comment type="similarity">
    <text evidence="4">Belongs to the GPI family.</text>
</comment>
<comment type="catalytic activity">
    <reaction evidence="4">
        <text>alpha-D-glucose 6-phosphate = beta-D-fructose 6-phosphate</text>
        <dbReference type="Rhea" id="RHEA:11816"/>
        <dbReference type="ChEBI" id="CHEBI:57634"/>
        <dbReference type="ChEBI" id="CHEBI:58225"/>
        <dbReference type="EC" id="5.3.1.9"/>
    </reaction>
</comment>
<keyword evidence="2 4" id="KW-0324">Glycolysis</keyword>
<keyword evidence="3 4" id="KW-0413">Isomerase</keyword>
<evidence type="ECO:0000313" key="6">
    <source>
        <dbReference type="Proteomes" id="UP001551675"/>
    </source>
</evidence>
<dbReference type="InterPro" id="IPR001672">
    <property type="entry name" value="G6P_Isomerase"/>
</dbReference>
<evidence type="ECO:0000256" key="2">
    <source>
        <dbReference type="ARBA" id="ARBA00023152"/>
    </source>
</evidence>
<dbReference type="Pfam" id="PF00342">
    <property type="entry name" value="PGI"/>
    <property type="match status" value="1"/>
</dbReference>
<dbReference type="Proteomes" id="UP001551675">
    <property type="component" value="Unassembled WGS sequence"/>
</dbReference>
<comment type="caution">
    <text evidence="5">The sequence shown here is derived from an EMBL/GenBank/DDBJ whole genome shotgun (WGS) entry which is preliminary data.</text>
</comment>
<dbReference type="RefSeq" id="WP_061255562.1">
    <property type="nucleotide sequence ID" value="NZ_JBFALK010000009.1"/>
</dbReference>
<accession>A0ABV3GFS2</accession>
<name>A0ABV3GFS2_MICGL</name>
<keyword evidence="6" id="KW-1185">Reference proteome</keyword>
<evidence type="ECO:0000256" key="1">
    <source>
        <dbReference type="ARBA" id="ARBA00022432"/>
    </source>
</evidence>
<evidence type="ECO:0000256" key="4">
    <source>
        <dbReference type="RuleBase" id="RU000612"/>
    </source>
</evidence>
<dbReference type="PANTHER" id="PTHR11469">
    <property type="entry name" value="GLUCOSE-6-PHOSPHATE ISOMERASE"/>
    <property type="match status" value="1"/>
</dbReference>
<sequence>MTIEVTLGQEPEAVRALREKLVAEGVPAALAAGDPGLWGPEARAEAATRLGWLNLPLTSRELLPEITKLVEMARAEGLDHIVLAGMGGSSLAPEVICATEDVPLTVLDTTDPGQVRRALNDRLDRTLVVVASKSGGTIETDSHRRIYEKAFRDAGIDPADRIVVVTDPGSPLEQTAIDSGYQVVLADPNVGGRYSALSAFGLVPSALAGADVGRLLDDAAAVVRRLAENDGNPGLDLGVLLGAEALAGRDKLVLRDSMTDINGLPDWIEQLIAESTGKSGKGILPVVGAEAAEADDQFLVHIGPDGGTSVDGPLGAQFLVWEYATAIAGRVLGIDPFNQPNVAESKENTTRILQEAGDGPLPTGTPFLTDGPVEIYGDVPGDPKNLADVLTALLRAIPERGYLAIMAYLDREAAFDAARVGDASFEELTEAWAAADPATLRALLDYRTDHAVTFGWGPRFLHSTGQFHKGGPQSGVFLQITGAVTEDVEVPGKPYTLGRLQLAQALGDFGALASRGRPAVRLHLTDRVAGVKHLLSVAEEL</sequence>
<dbReference type="InterPro" id="IPR046348">
    <property type="entry name" value="SIS_dom_sf"/>
</dbReference>
<keyword evidence="1 4" id="KW-0312">Gluconeogenesis</keyword>
<protein>
    <recommendedName>
        <fullName evidence="4">Glucose-6-phosphate isomerase</fullName>
        <ecNumber evidence="4">5.3.1.9</ecNumber>
    </recommendedName>
</protein>
<evidence type="ECO:0000313" key="5">
    <source>
        <dbReference type="EMBL" id="MEV0970479.1"/>
    </source>
</evidence>
<reference evidence="5 6" key="1">
    <citation type="submission" date="2024-06" db="EMBL/GenBank/DDBJ databases">
        <title>The Natural Products Discovery Center: Release of the First 8490 Sequenced Strains for Exploring Actinobacteria Biosynthetic Diversity.</title>
        <authorList>
            <person name="Kalkreuter E."/>
            <person name="Kautsar S.A."/>
            <person name="Yang D."/>
            <person name="Bader C.D."/>
            <person name="Teijaro C.N."/>
            <person name="Fluegel L."/>
            <person name="Davis C.M."/>
            <person name="Simpson J.R."/>
            <person name="Lauterbach L."/>
            <person name="Steele A.D."/>
            <person name="Gui C."/>
            <person name="Meng S."/>
            <person name="Li G."/>
            <person name="Viehrig K."/>
            <person name="Ye F."/>
            <person name="Su P."/>
            <person name="Kiefer A.F."/>
            <person name="Nichols A."/>
            <person name="Cepeda A.J."/>
            <person name="Yan W."/>
            <person name="Fan B."/>
            <person name="Jiang Y."/>
            <person name="Adhikari A."/>
            <person name="Zheng C.-J."/>
            <person name="Schuster L."/>
            <person name="Cowan T.M."/>
            <person name="Smanski M.J."/>
            <person name="Chevrette M.G."/>
            <person name="De Carvalho L.P.S."/>
            <person name="Shen B."/>
        </authorList>
    </citation>
    <scope>NUCLEOTIDE SEQUENCE [LARGE SCALE GENOMIC DNA]</scope>
    <source>
        <strain evidence="5 6">NPDC050100</strain>
    </source>
</reference>
<dbReference type="Gene3D" id="3.40.50.10490">
    <property type="entry name" value="Glucose-6-phosphate isomerase like protein, domain 1"/>
    <property type="match status" value="3"/>
</dbReference>
<comment type="pathway">
    <text evidence="4">Carbohydrate degradation; glycolysis; D-glyceraldehyde 3-phosphate and glycerone phosphate from D-glucose: step 2/4.</text>
</comment>
<dbReference type="GO" id="GO:0016853">
    <property type="term" value="F:isomerase activity"/>
    <property type="evidence" value="ECO:0007669"/>
    <property type="project" value="UniProtKB-KW"/>
</dbReference>
<dbReference type="EMBL" id="JBFALK010000009">
    <property type="protein sequence ID" value="MEV0970479.1"/>
    <property type="molecule type" value="Genomic_DNA"/>
</dbReference>
<dbReference type="EC" id="5.3.1.9" evidence="4"/>
<dbReference type="SUPFAM" id="SSF53697">
    <property type="entry name" value="SIS domain"/>
    <property type="match status" value="1"/>
</dbReference>
<dbReference type="PANTHER" id="PTHR11469:SF1">
    <property type="entry name" value="GLUCOSE-6-PHOSPHATE ISOMERASE"/>
    <property type="match status" value="1"/>
</dbReference>
<gene>
    <name evidence="5" type="ORF">AB0I59_17740</name>
</gene>
<organism evidence="5 6">
    <name type="scientific">Microtetraspora glauca</name>
    <dbReference type="NCBI Taxonomy" id="1996"/>
    <lineage>
        <taxon>Bacteria</taxon>
        <taxon>Bacillati</taxon>
        <taxon>Actinomycetota</taxon>
        <taxon>Actinomycetes</taxon>
        <taxon>Streptosporangiales</taxon>
        <taxon>Streptosporangiaceae</taxon>
        <taxon>Microtetraspora</taxon>
    </lineage>
</organism>
<dbReference type="PRINTS" id="PR00662">
    <property type="entry name" value="G6PISOMERASE"/>
</dbReference>
<dbReference type="PROSITE" id="PS51463">
    <property type="entry name" value="P_GLUCOSE_ISOMERASE_3"/>
    <property type="match status" value="1"/>
</dbReference>